<dbReference type="RefSeq" id="WP_052500872.1">
    <property type="nucleotide sequence ID" value="NZ_FZPF01000003.1"/>
</dbReference>
<keyword evidence="4" id="KW-0121">Carboxypeptidase</keyword>
<feature type="region of interest" description="Disordered" evidence="1">
    <location>
        <begin position="220"/>
        <end position="250"/>
    </location>
</feature>
<evidence type="ECO:0000256" key="1">
    <source>
        <dbReference type="SAM" id="MobiDB-lite"/>
    </source>
</evidence>
<dbReference type="InterPro" id="IPR012338">
    <property type="entry name" value="Beta-lactam/transpept-like"/>
</dbReference>
<gene>
    <name evidence="4" type="ORF">jaqu_17970</name>
</gene>
<keyword evidence="2" id="KW-0732">Signal</keyword>
<proteinExistence type="predicted"/>
<dbReference type="Gene3D" id="3.40.710.10">
    <property type="entry name" value="DD-peptidase/beta-lactamase superfamily"/>
    <property type="match status" value="1"/>
</dbReference>
<organism evidence="4 5">
    <name type="scientific">Jannaschia aquimarina</name>
    <dbReference type="NCBI Taxonomy" id="935700"/>
    <lineage>
        <taxon>Bacteria</taxon>
        <taxon>Pseudomonadati</taxon>
        <taxon>Pseudomonadota</taxon>
        <taxon>Alphaproteobacteria</taxon>
        <taxon>Rhodobacterales</taxon>
        <taxon>Roseobacteraceae</taxon>
        <taxon>Jannaschia</taxon>
    </lineage>
</organism>
<feature type="compositionally biased region" description="Low complexity" evidence="1">
    <location>
        <begin position="233"/>
        <end position="249"/>
    </location>
</feature>
<keyword evidence="4" id="KW-0378">Hydrolase</keyword>
<name>A0A0D1EL00_9RHOB</name>
<keyword evidence="4" id="KW-0645">Protease</keyword>
<evidence type="ECO:0000259" key="3">
    <source>
        <dbReference type="Pfam" id="PF00144"/>
    </source>
</evidence>
<dbReference type="GO" id="GO:0009002">
    <property type="term" value="F:serine-type D-Ala-D-Ala carboxypeptidase activity"/>
    <property type="evidence" value="ECO:0007669"/>
    <property type="project" value="UniProtKB-EC"/>
</dbReference>
<accession>A0A0D1EL00</accession>
<dbReference type="InterPro" id="IPR001466">
    <property type="entry name" value="Beta-lactam-related"/>
</dbReference>
<dbReference type="SUPFAM" id="SSF56601">
    <property type="entry name" value="beta-lactamase/transpeptidase-like"/>
    <property type="match status" value="1"/>
</dbReference>
<dbReference type="AlphaFoldDB" id="A0A0D1EL00"/>
<feature type="chain" id="PRO_5002240961" evidence="2">
    <location>
        <begin position="18"/>
        <end position="366"/>
    </location>
</feature>
<comment type="caution">
    <text evidence="4">The sequence shown here is derived from an EMBL/GenBank/DDBJ whole genome shotgun (WGS) entry which is preliminary data.</text>
</comment>
<reference evidence="4 5" key="1">
    <citation type="submission" date="2015-02" db="EMBL/GenBank/DDBJ databases">
        <title>Genome Sequence of Jannaschia aquimarina DSM28248, a member of the Roseobacter clade.</title>
        <authorList>
            <person name="Voget S."/>
            <person name="Daniel R."/>
        </authorList>
    </citation>
    <scope>NUCLEOTIDE SEQUENCE [LARGE SCALE GENOMIC DNA]</scope>
    <source>
        <strain evidence="4 5">GSW-M26</strain>
    </source>
</reference>
<feature type="domain" description="Beta-lactamase-related" evidence="3">
    <location>
        <begin position="48"/>
        <end position="338"/>
    </location>
</feature>
<dbReference type="Pfam" id="PF00144">
    <property type="entry name" value="Beta-lactamase"/>
    <property type="match status" value="1"/>
</dbReference>
<protein>
    <submittedName>
        <fullName evidence="4">D-alanyl-D-alanine carboxypeptidase</fullName>
        <ecNumber evidence="4">3.4.16.4</ecNumber>
    </submittedName>
</protein>
<dbReference type="EC" id="3.4.16.4" evidence="4"/>
<feature type="signal peptide" evidence="2">
    <location>
        <begin position="1"/>
        <end position="17"/>
    </location>
</feature>
<sequence length="366" mass="38496">MIRAALVSILLASPASAQKFLTPPPPAPTPVSSVAPAETDPHLQSVADELARHPAIPGAVVAVVTPDAIRTAVAGRRAAGFGGAPVRPGDRWHVGSLGKAMTATLAARLRDRGRLDWDATVGELLPAPGRFAAVTLEDLLTHRGGLPANLPGVLARSAPDRAFYVQAGLRMPLSRPAEGRFHYSNVGYVVAGAMMERATGLSWEDLMRIEVFGPLGMTGAGFGPPPRNQGHSAGPDPVAPGPAADNPAVMGPAGTIHLTAEDMAAFLQAHLTWDAGYLSPDGWERLHTAPPGQDYAAGWLFQEGRLTHNGSNTLWWAWMEIDHAAGRAIFVGVNAGDTRAVRMPIAEAVTALRTPPLEDVVTTRSR</sequence>
<dbReference type="Proteomes" id="UP000032232">
    <property type="component" value="Unassembled WGS sequence"/>
</dbReference>
<dbReference type="EMBL" id="JYFE01000034">
    <property type="protein sequence ID" value="KIT16410.1"/>
    <property type="molecule type" value="Genomic_DNA"/>
</dbReference>
<dbReference type="PANTHER" id="PTHR46825">
    <property type="entry name" value="D-ALANYL-D-ALANINE-CARBOXYPEPTIDASE/ENDOPEPTIDASE AMPH"/>
    <property type="match status" value="1"/>
</dbReference>
<evidence type="ECO:0000313" key="5">
    <source>
        <dbReference type="Proteomes" id="UP000032232"/>
    </source>
</evidence>
<evidence type="ECO:0000313" key="4">
    <source>
        <dbReference type="EMBL" id="KIT16410.1"/>
    </source>
</evidence>
<dbReference type="STRING" id="935700.jaqu_17970"/>
<dbReference type="InterPro" id="IPR050491">
    <property type="entry name" value="AmpC-like"/>
</dbReference>
<dbReference type="PANTHER" id="PTHR46825:SF9">
    <property type="entry name" value="BETA-LACTAMASE-RELATED DOMAIN-CONTAINING PROTEIN"/>
    <property type="match status" value="1"/>
</dbReference>
<keyword evidence="5" id="KW-1185">Reference proteome</keyword>
<evidence type="ECO:0000256" key="2">
    <source>
        <dbReference type="SAM" id="SignalP"/>
    </source>
</evidence>
<feature type="region of interest" description="Disordered" evidence="1">
    <location>
        <begin position="18"/>
        <end position="37"/>
    </location>
</feature>